<dbReference type="InterPro" id="IPR045179">
    <property type="entry name" value="YgfZ/GcvT"/>
</dbReference>
<feature type="domain" description="Aminomethyltransferase C-terminal" evidence="3">
    <location>
        <begin position="287"/>
        <end position="364"/>
    </location>
</feature>
<evidence type="ECO:0000259" key="3">
    <source>
        <dbReference type="Pfam" id="PF08669"/>
    </source>
</evidence>
<comment type="caution">
    <text evidence="4">The sequence shown here is derived from an EMBL/GenBank/DDBJ whole genome shotgun (WGS) entry which is preliminary data.</text>
</comment>
<dbReference type="InterPro" id="IPR013977">
    <property type="entry name" value="GcvT_C"/>
</dbReference>
<dbReference type="PANTHER" id="PTHR22602:SF0">
    <property type="entry name" value="TRANSFERASE CAF17, MITOCHONDRIAL-RELATED"/>
    <property type="match status" value="1"/>
</dbReference>
<reference evidence="4" key="1">
    <citation type="journal article" date="2020" name="mSystems">
        <title>Genome- and Community-Level Interaction Insights into Carbon Utilization and Element Cycling Functions of Hydrothermarchaeota in Hydrothermal Sediment.</title>
        <authorList>
            <person name="Zhou Z."/>
            <person name="Liu Y."/>
            <person name="Xu W."/>
            <person name="Pan J."/>
            <person name="Luo Z.H."/>
            <person name="Li M."/>
        </authorList>
    </citation>
    <scope>NUCLEOTIDE SEQUENCE [LARGE SCALE GENOMIC DNA]</scope>
    <source>
        <strain evidence="4">SpSt-479</strain>
    </source>
</reference>
<dbReference type="InterPro" id="IPR029043">
    <property type="entry name" value="GcvT/YgfZ_C"/>
</dbReference>
<dbReference type="Pfam" id="PF08669">
    <property type="entry name" value="GCV_T_C"/>
    <property type="match status" value="1"/>
</dbReference>
<dbReference type="InterPro" id="IPR017703">
    <property type="entry name" value="YgfZ/GCV_T_CS"/>
</dbReference>
<accession>A0A7V2ZL86</accession>
<feature type="domain" description="GCVT N-terminal" evidence="2">
    <location>
        <begin position="36"/>
        <end position="267"/>
    </location>
</feature>
<dbReference type="Gene3D" id="3.30.1360.120">
    <property type="entry name" value="Probable tRNA modification gtpase trme, domain 1"/>
    <property type="match status" value="1"/>
</dbReference>
<organism evidence="4">
    <name type="scientific">Ignavibacterium album</name>
    <dbReference type="NCBI Taxonomy" id="591197"/>
    <lineage>
        <taxon>Bacteria</taxon>
        <taxon>Pseudomonadati</taxon>
        <taxon>Ignavibacteriota</taxon>
        <taxon>Ignavibacteria</taxon>
        <taxon>Ignavibacteriales</taxon>
        <taxon>Ignavibacteriaceae</taxon>
        <taxon>Ignavibacterium</taxon>
    </lineage>
</organism>
<dbReference type="InterPro" id="IPR027266">
    <property type="entry name" value="TrmE/GcvT-like"/>
</dbReference>
<evidence type="ECO:0000259" key="2">
    <source>
        <dbReference type="Pfam" id="PF01571"/>
    </source>
</evidence>
<evidence type="ECO:0008006" key="5">
    <source>
        <dbReference type="Google" id="ProtNLM"/>
    </source>
</evidence>
<dbReference type="SUPFAM" id="SSF101790">
    <property type="entry name" value="Aminomethyltransferase beta-barrel domain"/>
    <property type="match status" value="1"/>
</dbReference>
<dbReference type="NCBIfam" id="TIGR03317">
    <property type="entry name" value="ygfZ_signature"/>
    <property type="match status" value="1"/>
</dbReference>
<keyword evidence="1" id="KW-0809">Transit peptide</keyword>
<name>A0A7V2ZL86_9BACT</name>
<protein>
    <recommendedName>
        <fullName evidence="5">Aminomethyltransferase</fullName>
    </recommendedName>
</protein>
<dbReference type="Pfam" id="PF01571">
    <property type="entry name" value="GCV_T"/>
    <property type="match status" value="1"/>
</dbReference>
<evidence type="ECO:0000313" key="4">
    <source>
        <dbReference type="EMBL" id="HFI92032.1"/>
    </source>
</evidence>
<proteinExistence type="predicted"/>
<dbReference type="PANTHER" id="PTHR22602">
    <property type="entry name" value="TRANSFERASE CAF17, MITOCHONDRIAL-RELATED"/>
    <property type="match status" value="1"/>
</dbReference>
<dbReference type="GO" id="GO:0016226">
    <property type="term" value="P:iron-sulfur cluster assembly"/>
    <property type="evidence" value="ECO:0007669"/>
    <property type="project" value="TreeGrafter"/>
</dbReference>
<sequence>MFENTMTQNELLTYFESKGYNVDRNNGAAVIKSFTKPEDEIFSLYNGVGLRHLHNASVIELRGQDSADFLHRITTNGLKEFTKEQIRKTIFTTEKGRIIDVVSVLNFESHLILIGDLTNKLKVMSWINRYIISDDVKQSDANHRFNILEFSGPQADSFMTWVCGSAISEIPVDSFKVMNVEGILFFLVKMKDERGFKKYWALTDTSHTIRLLNYVLDNTGPFDFNLIGDEAYNSFRIEQGIPAAPNEICDLFNPHELNLSHLIDTKKGCYIGQEVLARLETYDKVQKKLTGLTFDSPIEITKDTQLVDSENEEAGIVTSYIQSVKLKRPIGLAVIRKNYLNERPSLFVKDGNSKVEARITDLPFKK</sequence>
<dbReference type="EMBL" id="DSUJ01000008">
    <property type="protein sequence ID" value="HFI92032.1"/>
    <property type="molecule type" value="Genomic_DNA"/>
</dbReference>
<dbReference type="AlphaFoldDB" id="A0A7V2ZL86"/>
<evidence type="ECO:0000256" key="1">
    <source>
        <dbReference type="ARBA" id="ARBA00022946"/>
    </source>
</evidence>
<gene>
    <name evidence="4" type="ORF">ENS31_10990</name>
</gene>
<dbReference type="PIRSF" id="PIRSF006487">
    <property type="entry name" value="GcvT"/>
    <property type="match status" value="1"/>
</dbReference>
<dbReference type="SUPFAM" id="SSF103025">
    <property type="entry name" value="Folate-binding domain"/>
    <property type="match status" value="1"/>
</dbReference>
<dbReference type="InterPro" id="IPR006222">
    <property type="entry name" value="GCVT_N"/>
</dbReference>